<gene>
    <name evidence="3" type="ORF">HCUR_00713</name>
</gene>
<dbReference type="Proteomes" id="UP000239425">
    <property type="component" value="Unassembled WGS sequence"/>
</dbReference>
<protein>
    <recommendedName>
        <fullName evidence="5">LTXXQ motif protein</fullName>
    </recommendedName>
</protein>
<organism evidence="3 4">
    <name type="scientific">Holospora curviuscula</name>
    <dbReference type="NCBI Taxonomy" id="1082868"/>
    <lineage>
        <taxon>Bacteria</taxon>
        <taxon>Pseudomonadati</taxon>
        <taxon>Pseudomonadota</taxon>
        <taxon>Alphaproteobacteria</taxon>
        <taxon>Holosporales</taxon>
        <taxon>Holosporaceae</taxon>
        <taxon>Holospora</taxon>
    </lineage>
</organism>
<feature type="signal peptide" evidence="2">
    <location>
        <begin position="1"/>
        <end position="20"/>
    </location>
</feature>
<sequence>MYKKYLLIYLMSPLFALSYASYSDKFFGKVKQILTLKPTPENLEENKDAILKHFNQLKKHDQLTDMEDAIKKVKDLEESIKKGKDKKEDMMKLVSPAANMKLKNKEKKLEFIDAYLKILEADFSAIKKKLEKKKYEEEKVQAKEIGEEEKVQAGRVREKDLKKKEDGYVLKKNQLKPVSELTDDELANEIKALQESLKKKEKKTAHHYLYHYPYPMRDVKSNNNKRKIEGYYEGSDYYGLEE</sequence>
<proteinExistence type="predicted"/>
<keyword evidence="4" id="KW-1185">Reference proteome</keyword>
<accession>A0A2S5R9Q7</accession>
<evidence type="ECO:0000313" key="4">
    <source>
        <dbReference type="Proteomes" id="UP000239425"/>
    </source>
</evidence>
<name>A0A2S5R9Q7_9PROT</name>
<dbReference type="RefSeq" id="WP_129591885.1">
    <property type="nucleotide sequence ID" value="NZ_PHHC01000080.1"/>
</dbReference>
<evidence type="ECO:0000256" key="1">
    <source>
        <dbReference type="SAM" id="Coils"/>
    </source>
</evidence>
<reference evidence="3 4" key="1">
    <citation type="submission" date="2017-11" db="EMBL/GenBank/DDBJ databases">
        <title>Comparative genomic analysis of Holospora spp., intranuclear symbionts of paramecia.</title>
        <authorList>
            <person name="Garushyants S.K."/>
            <person name="Beliavskaya A."/>
            <person name="Malko D.B."/>
            <person name="Logacheva M.D."/>
            <person name="Rautian M.S."/>
            <person name="Gelfand M.S."/>
        </authorList>
    </citation>
    <scope>NUCLEOTIDE SEQUENCE [LARGE SCALE GENOMIC DNA]</scope>
    <source>
        <strain evidence="4">02AZ16</strain>
    </source>
</reference>
<dbReference type="EMBL" id="PHHC01000080">
    <property type="protein sequence ID" value="PPE03932.1"/>
    <property type="molecule type" value="Genomic_DNA"/>
</dbReference>
<feature type="chain" id="PRO_5015431017" description="LTXXQ motif protein" evidence="2">
    <location>
        <begin position="21"/>
        <end position="242"/>
    </location>
</feature>
<keyword evidence="1" id="KW-0175">Coiled coil</keyword>
<feature type="coiled-coil region" evidence="1">
    <location>
        <begin position="66"/>
        <end position="145"/>
    </location>
</feature>
<evidence type="ECO:0000313" key="3">
    <source>
        <dbReference type="EMBL" id="PPE03932.1"/>
    </source>
</evidence>
<evidence type="ECO:0000256" key="2">
    <source>
        <dbReference type="SAM" id="SignalP"/>
    </source>
</evidence>
<evidence type="ECO:0008006" key="5">
    <source>
        <dbReference type="Google" id="ProtNLM"/>
    </source>
</evidence>
<dbReference type="AlphaFoldDB" id="A0A2S5R9Q7"/>
<comment type="caution">
    <text evidence="3">The sequence shown here is derived from an EMBL/GenBank/DDBJ whole genome shotgun (WGS) entry which is preliminary data.</text>
</comment>
<keyword evidence="2" id="KW-0732">Signal</keyword>